<proteinExistence type="predicted"/>
<dbReference type="Proteomes" id="UP000646523">
    <property type="component" value="Unassembled WGS sequence"/>
</dbReference>
<accession>A0A917ZE38</accession>
<dbReference type="RefSeq" id="WP_189128144.1">
    <property type="nucleotide sequence ID" value="NZ_BMNH01000031.1"/>
</dbReference>
<feature type="region of interest" description="Disordered" evidence="1">
    <location>
        <begin position="1"/>
        <end position="34"/>
    </location>
</feature>
<comment type="caution">
    <text evidence="3">The sequence shown here is derived from an EMBL/GenBank/DDBJ whole genome shotgun (WGS) entry which is preliminary data.</text>
</comment>
<dbReference type="InterPro" id="IPR000595">
    <property type="entry name" value="cNMP-bd_dom"/>
</dbReference>
<dbReference type="EMBL" id="BMNH01000031">
    <property type="protein sequence ID" value="GGO80154.1"/>
    <property type="molecule type" value="Genomic_DNA"/>
</dbReference>
<gene>
    <name evidence="3" type="ORF">GCM10012289_66120</name>
</gene>
<evidence type="ECO:0000313" key="3">
    <source>
        <dbReference type="EMBL" id="GGO80154.1"/>
    </source>
</evidence>
<evidence type="ECO:0000313" key="4">
    <source>
        <dbReference type="Proteomes" id="UP000646523"/>
    </source>
</evidence>
<dbReference type="InterPro" id="IPR011990">
    <property type="entry name" value="TPR-like_helical_dom_sf"/>
</dbReference>
<dbReference type="SUPFAM" id="SSF48452">
    <property type="entry name" value="TPR-like"/>
    <property type="match status" value="1"/>
</dbReference>
<name>A0A917ZE38_9ACTN</name>
<organism evidence="3 4">
    <name type="scientific">Nonomuraea cavernae</name>
    <dbReference type="NCBI Taxonomy" id="2045107"/>
    <lineage>
        <taxon>Bacteria</taxon>
        <taxon>Bacillati</taxon>
        <taxon>Actinomycetota</taxon>
        <taxon>Actinomycetes</taxon>
        <taxon>Streptosporangiales</taxon>
        <taxon>Streptosporangiaceae</taxon>
        <taxon>Nonomuraea</taxon>
    </lineage>
</organism>
<evidence type="ECO:0000259" key="2">
    <source>
        <dbReference type="PROSITE" id="PS50042"/>
    </source>
</evidence>
<dbReference type="Gene3D" id="1.25.40.10">
    <property type="entry name" value="Tetratricopeptide repeat domain"/>
    <property type="match status" value="1"/>
</dbReference>
<sequence length="883" mass="91875">MTKNSGRGSGAVSGRRPPAPDRPPHSPPPAEATGDAKPLVLAAEAAVLRSIVDPEQALHAGRTVLSAAESCGDVEAAVVALRAMALGARELGDLQAAERHLRRAIATPQAPRERLAQARLSLVTVRTERGHPLQALRIAALAWAYLSPLDRAKLDTQRAVALAHLGRYQEAIASCDRALQALVAAPGTIDDRRFLAGGLLNRGLVHAYRGDWESAARDITACLQIARHAGLDHLVRLASANLPFLAVRRGDLAGAFGHYRAAEDTLFGYPERLATMRADFAGALLAAHLPGEARELLTMAVPDLEASGALVALAEARLKLAQVELLTGDARRALTVAARAELELAAQDREAWLPLVREVTLRARLMLEGPTPRLLGDLVDCADELETGSALAVGAGALRLVAAETALALDDHPLARDQLAHLTAHAIPDAPRVPEGTRLITLSSEAQAGHLARASQIPAPVRRHALALEASLREDVPGALREVRVGLAEVGSQMDAFDDPALRAHAARAGERLAAFGLSLAVRDGSPAEVFGWAERWRAVAAPAHPGGTADPDQVRAALDSGALVEFVVEGRSLLAVVITGERMALRRLGDLGPITEALIQLRYALRRSSLGDCGTGGGLVGPAAEELERLLFGPIEAELGDRPMVVVPAGVLHTLPWGALPCLRERPVSVAAGATAWLAARRRGPVPSWPPLVAAAAGPGLAHAGAEVGRVLALHPRGRQVAGRTGAVLDALVTADVLHLAAHGVFHARSPLLSAITLEDGPLMAYDLLGLARTARLVVLSACDSGMARTPAEGAPLGLAGTFLARGTTCVVAGMVPVRDEDALAVMTLFHELLATGCPPASALASAAAKTGVLGFACFGAGDQPVATGLPGSATQLDHEPT</sequence>
<protein>
    <submittedName>
        <fullName evidence="3">CHAT domain-containing protein</fullName>
    </submittedName>
</protein>
<dbReference type="SMART" id="SM00028">
    <property type="entry name" value="TPR"/>
    <property type="match status" value="3"/>
</dbReference>
<feature type="domain" description="Cyclic nucleotide-binding" evidence="2">
    <location>
        <begin position="320"/>
        <end position="373"/>
    </location>
</feature>
<dbReference type="AlphaFoldDB" id="A0A917ZE38"/>
<dbReference type="PANTHER" id="PTHR10098">
    <property type="entry name" value="RAPSYN-RELATED"/>
    <property type="match status" value="1"/>
</dbReference>
<reference evidence="3" key="2">
    <citation type="submission" date="2020-09" db="EMBL/GenBank/DDBJ databases">
        <authorList>
            <person name="Sun Q."/>
            <person name="Zhou Y."/>
        </authorList>
    </citation>
    <scope>NUCLEOTIDE SEQUENCE</scope>
    <source>
        <strain evidence="3">CGMCC 4.7368</strain>
    </source>
</reference>
<dbReference type="InterPro" id="IPR019734">
    <property type="entry name" value="TPR_rpt"/>
</dbReference>
<reference evidence="3" key="1">
    <citation type="journal article" date="2014" name="Int. J. Syst. Evol. Microbiol.">
        <title>Complete genome sequence of Corynebacterium casei LMG S-19264T (=DSM 44701T), isolated from a smear-ripened cheese.</title>
        <authorList>
            <consortium name="US DOE Joint Genome Institute (JGI-PGF)"/>
            <person name="Walter F."/>
            <person name="Albersmeier A."/>
            <person name="Kalinowski J."/>
            <person name="Ruckert C."/>
        </authorList>
    </citation>
    <scope>NUCLEOTIDE SEQUENCE</scope>
    <source>
        <strain evidence="3">CGMCC 4.7368</strain>
    </source>
</reference>
<evidence type="ECO:0000256" key="1">
    <source>
        <dbReference type="SAM" id="MobiDB-lite"/>
    </source>
</evidence>
<dbReference type="PROSITE" id="PS50042">
    <property type="entry name" value="CNMP_BINDING_3"/>
    <property type="match status" value="1"/>
</dbReference>
<keyword evidence="4" id="KW-1185">Reference proteome</keyword>
<dbReference type="Pfam" id="PF12770">
    <property type="entry name" value="CHAT"/>
    <property type="match status" value="1"/>
</dbReference>
<dbReference type="InterPro" id="IPR024983">
    <property type="entry name" value="CHAT_dom"/>
</dbReference>